<protein>
    <submittedName>
        <fullName evidence="2">Uncharacterized protein</fullName>
    </submittedName>
</protein>
<gene>
    <name evidence="2" type="ORF">C2S_9179</name>
</gene>
<feature type="compositionally biased region" description="Polar residues" evidence="1">
    <location>
        <begin position="386"/>
        <end position="401"/>
    </location>
</feature>
<name>A0A0I9Z9R5_FUSFU</name>
<feature type="compositionally biased region" description="Basic and acidic residues" evidence="1">
    <location>
        <begin position="205"/>
        <end position="217"/>
    </location>
</feature>
<feature type="compositionally biased region" description="Polar residues" evidence="1">
    <location>
        <begin position="338"/>
        <end position="365"/>
    </location>
</feature>
<proteinExistence type="predicted"/>
<feature type="compositionally biased region" description="Low complexity" evidence="1">
    <location>
        <begin position="564"/>
        <end position="581"/>
    </location>
</feature>
<feature type="compositionally biased region" description="Polar residues" evidence="1">
    <location>
        <begin position="456"/>
        <end position="475"/>
    </location>
</feature>
<feature type="compositionally biased region" description="Pro residues" evidence="1">
    <location>
        <begin position="627"/>
        <end position="645"/>
    </location>
</feature>
<feature type="compositionally biased region" description="Polar residues" evidence="1">
    <location>
        <begin position="154"/>
        <end position="163"/>
    </location>
</feature>
<evidence type="ECO:0000256" key="1">
    <source>
        <dbReference type="SAM" id="MobiDB-lite"/>
    </source>
</evidence>
<feature type="compositionally biased region" description="Polar residues" evidence="1">
    <location>
        <begin position="55"/>
        <end position="71"/>
    </location>
</feature>
<feature type="region of interest" description="Disordered" evidence="1">
    <location>
        <begin position="683"/>
        <end position="748"/>
    </location>
</feature>
<feature type="region of interest" description="Disordered" evidence="1">
    <location>
        <begin position="1"/>
        <end position="370"/>
    </location>
</feature>
<dbReference type="EMBL" id="CABFJX010000370">
    <property type="protein sequence ID" value="VTT73639.1"/>
    <property type="molecule type" value="Genomic_DNA"/>
</dbReference>
<feature type="compositionally biased region" description="Polar residues" evidence="1">
    <location>
        <begin position="482"/>
        <end position="502"/>
    </location>
</feature>
<sequence length="748" mass="78119">MAQTPYYGGNHPPPLFVAELDSEPGRPGDAPSHHRPDGTPVFEMSGEPVLPQHGQDGNQSSTSHNGPSSLQALGASKPALQGQEDQNKPSKDTPTAPQSVMANPWAYFGPESSDDKPKETQRPQTDTRRPSEPVYRPYPGDSDDSPPEVPHGTRPSTNPSSPDLKNEDYAFYPAPLKLAHRPANATSPPAFKAYVPPVTQDSSDLEPKPVGRPDRTDSQSPTDLNAYRPYRPHSTQPPASPVPTPSTHPATLSPNQNVPPVSPPRPPEQQPPGTVSHQITSTTPPSHNPNPPASGATLPKPAASLPASPKLQTQQSEPQPQIQYGIPNAAPAQPMPPSTSTYLPSPVTPSVQLSSVISSPATPATNAGVPFTQPQYAAHVAAQTYAQTPASAASTGPSHQTGVPFAQPQYATPVQAHNFGSNQSNITVTQAPASVMPTSASNSSQSTPVQFNYGVQQPTYSTPVEPAQSTLSQASAHPPAPYQQSITPGSKVQQTHAQQPNTRPYGIPVPTMISHSPPPPYAAQEPTTPMTGPPVNSGMPLSFGAGAQQSGSGNPTMYQPSPTGPYTSQPQYPTQPTYAPATSPPLPNHSGNSLQPPALPPRPSSSQGFAPTSGFGAGPAGYNPASYPRPPQTYFAPPPALPPRPGLGKLAGGGGKLFGSSSADKWLKKTGQVLESTLAPYLQGQSGQSASYRPGSNGLQGQQGQPMQQAPGQYPPQGHHFHVPHLAPQYRGASESGHPPQGPSAPGY</sequence>
<dbReference type="AlphaFoldDB" id="A0A0I9Z9R5"/>
<comment type="caution">
    <text evidence="2">The sequence shown here is derived from an EMBL/GenBank/DDBJ whole genome shotgun (WGS) entry which is preliminary data.</text>
</comment>
<organism evidence="2 3">
    <name type="scientific">Fusarium fujikuroi</name>
    <name type="common">Bakanae and foot rot disease fungus</name>
    <name type="synonym">Gibberella fujikuroi</name>
    <dbReference type="NCBI Taxonomy" id="5127"/>
    <lineage>
        <taxon>Eukaryota</taxon>
        <taxon>Fungi</taxon>
        <taxon>Dikarya</taxon>
        <taxon>Ascomycota</taxon>
        <taxon>Pezizomycotina</taxon>
        <taxon>Sordariomycetes</taxon>
        <taxon>Hypocreomycetidae</taxon>
        <taxon>Hypocreales</taxon>
        <taxon>Nectriaceae</taxon>
        <taxon>Fusarium</taxon>
        <taxon>Fusarium fujikuroi species complex</taxon>
    </lineage>
</organism>
<feature type="compositionally biased region" description="Basic and acidic residues" evidence="1">
    <location>
        <begin position="113"/>
        <end position="131"/>
    </location>
</feature>
<feature type="region of interest" description="Disordered" evidence="1">
    <location>
        <begin position="456"/>
        <end position="653"/>
    </location>
</feature>
<feature type="compositionally biased region" description="Low complexity" evidence="1">
    <location>
        <begin position="700"/>
        <end position="718"/>
    </location>
</feature>
<feature type="compositionally biased region" description="Low complexity" evidence="1">
    <location>
        <begin position="544"/>
        <end position="553"/>
    </location>
</feature>
<evidence type="ECO:0000313" key="3">
    <source>
        <dbReference type="Proteomes" id="UP000760494"/>
    </source>
</evidence>
<dbReference type="eggNOG" id="ENOG502T8ZK">
    <property type="taxonomic scope" value="Eukaryota"/>
</dbReference>
<feature type="region of interest" description="Disordered" evidence="1">
    <location>
        <begin position="386"/>
        <end position="409"/>
    </location>
</feature>
<accession>A0A0I9Z9R5</accession>
<dbReference type="Proteomes" id="UP000760494">
    <property type="component" value="Unassembled WGS sequence"/>
</dbReference>
<feature type="compositionally biased region" description="Basic and acidic residues" evidence="1">
    <location>
        <begin position="23"/>
        <end position="37"/>
    </location>
</feature>
<reference evidence="2" key="1">
    <citation type="submission" date="2019-05" db="EMBL/GenBank/DDBJ databases">
        <authorList>
            <person name="Piombo E."/>
        </authorList>
    </citation>
    <scope>NUCLEOTIDE SEQUENCE</scope>
    <source>
        <strain evidence="2">C2S</strain>
    </source>
</reference>
<feature type="compositionally biased region" description="Pro residues" evidence="1">
    <location>
        <begin position="260"/>
        <end position="270"/>
    </location>
</feature>
<evidence type="ECO:0000313" key="2">
    <source>
        <dbReference type="EMBL" id="VTT73639.1"/>
    </source>
</evidence>
<feature type="compositionally biased region" description="Low complexity" evidence="1">
    <location>
        <begin position="298"/>
        <end position="323"/>
    </location>
</feature>
<feature type="compositionally biased region" description="Polar residues" evidence="1">
    <location>
        <begin position="92"/>
        <end position="101"/>
    </location>
</feature>